<sequence length="170" mass="18736">MGPQMPEGPPVMRVISRRSHGLSRHADDRASHPSRLYCVPSRLYGEPGHPARQPDGSSREIGRWAREMDGLSGEPVHPEDERSGLEDERSGRNTGRMCLPMALDGRADTIRFPTTRAPWARHAWTSPVGGLQENHALCHAPISHASHPPHNGKYTPARIGRDSIPLNKSA</sequence>
<organism evidence="2">
    <name type="scientific">Candidatus Kentrum sp. SD</name>
    <dbReference type="NCBI Taxonomy" id="2126332"/>
    <lineage>
        <taxon>Bacteria</taxon>
        <taxon>Pseudomonadati</taxon>
        <taxon>Pseudomonadota</taxon>
        <taxon>Gammaproteobacteria</taxon>
        <taxon>Candidatus Kentrum</taxon>
    </lineage>
</organism>
<dbReference type="EMBL" id="CAADHB010000137">
    <property type="protein sequence ID" value="VFK80653.1"/>
    <property type="molecule type" value="Genomic_DNA"/>
</dbReference>
<proteinExistence type="predicted"/>
<feature type="region of interest" description="Disordered" evidence="1">
    <location>
        <begin position="141"/>
        <end position="170"/>
    </location>
</feature>
<evidence type="ECO:0000313" key="2">
    <source>
        <dbReference type="EMBL" id="VFK80653.1"/>
    </source>
</evidence>
<accession>A0A451BQU9</accession>
<name>A0A451BQU9_9GAMM</name>
<evidence type="ECO:0000256" key="1">
    <source>
        <dbReference type="SAM" id="MobiDB-lite"/>
    </source>
</evidence>
<gene>
    <name evidence="2" type="ORF">BECKSD772D_GA0070982_11373</name>
</gene>
<feature type="compositionally biased region" description="Basic and acidic residues" evidence="1">
    <location>
        <begin position="57"/>
        <end position="69"/>
    </location>
</feature>
<dbReference type="AlphaFoldDB" id="A0A451BQU9"/>
<feature type="compositionally biased region" description="Basic and acidic residues" evidence="1">
    <location>
        <begin position="76"/>
        <end position="91"/>
    </location>
</feature>
<reference evidence="2" key="1">
    <citation type="submission" date="2019-02" db="EMBL/GenBank/DDBJ databases">
        <authorList>
            <person name="Gruber-Vodicka R. H."/>
            <person name="Seah K. B. B."/>
        </authorList>
    </citation>
    <scope>NUCLEOTIDE SEQUENCE</scope>
    <source>
        <strain evidence="2">BECK_S127</strain>
    </source>
</reference>
<protein>
    <submittedName>
        <fullName evidence="2">Uncharacterized protein</fullName>
    </submittedName>
</protein>
<feature type="region of interest" description="Disordered" evidence="1">
    <location>
        <begin position="1"/>
        <end position="100"/>
    </location>
</feature>